<keyword evidence="3 6" id="KW-1133">Transmembrane helix</keyword>
<evidence type="ECO:0000256" key="4">
    <source>
        <dbReference type="ARBA" id="ARBA00023136"/>
    </source>
</evidence>
<dbReference type="CDD" id="cd00637">
    <property type="entry name" value="7tm_classA_rhodopsin-like"/>
    <property type="match status" value="1"/>
</dbReference>
<dbReference type="RefSeq" id="XP_018270462.1">
    <property type="nucleotide sequence ID" value="XM_018417214.1"/>
</dbReference>
<dbReference type="STRING" id="578459.A0A194S108"/>
<dbReference type="GO" id="GO:0007189">
    <property type="term" value="P:adenylate cyclase-activating G protein-coupled receptor signaling pathway"/>
    <property type="evidence" value="ECO:0007669"/>
    <property type="project" value="TreeGrafter"/>
</dbReference>
<dbReference type="AlphaFoldDB" id="A0A194S108"/>
<keyword evidence="2 6" id="KW-0812">Transmembrane</keyword>
<feature type="transmembrane region" description="Helical" evidence="6">
    <location>
        <begin position="258"/>
        <end position="276"/>
    </location>
</feature>
<gene>
    <name evidence="7" type="ORF">RHOBADRAFT_54242</name>
</gene>
<dbReference type="SUPFAM" id="SSF81321">
    <property type="entry name" value="Family A G protein-coupled receptor-like"/>
    <property type="match status" value="1"/>
</dbReference>
<dbReference type="GeneID" id="28977662"/>
<evidence type="ECO:0000313" key="7">
    <source>
        <dbReference type="EMBL" id="KPV74413.1"/>
    </source>
</evidence>
<dbReference type="GO" id="GO:0005886">
    <property type="term" value="C:plasma membrane"/>
    <property type="evidence" value="ECO:0007669"/>
    <property type="project" value="TreeGrafter"/>
</dbReference>
<sequence length="504" mass="53912">MPDAAAGDPYWVPLGVKRSGMIAVASAATVSLVFISALLTYVATLLWRHRRAARSAHGHGHGHGRVERESRAMRFLASSHGVAFASLLTGDLLQALGFSLTYHWLALGAVPAPAHPTALCTAQAVLIQVGDIGSAFSALIIAANLFAIIVLKRTASFAVLLSAIAFAWIGSGVLAGAGPAAFPPRPGRLPFYGPAGGWCWIGAGNQTERLTLHYLFVFIVALSTFILYSAIALRIWWRRRQLGGDATFSGGTTNVAKIMLIYPAVYVATILPISVYRCAAMAGHTWPIEYALAGGAIFTLSGAANCTVYAVTRHIVSFDGIGEALRRGSGSGSFGRSFDVRRLSVFTTHRPSLDPSQHSTEPPRPSFISRLRALFHEADEPSSSAESSPTLAGAVRIKVETDVADPHGGGQSASSRLGEYTTVQWGVPGGTAASRGRERRPSVAVSPLEGRPFSQLDPVARRRECEREKDGELAHEVKDTGEIEQVEEEQEAEREQGVRRREPA</sequence>
<dbReference type="OrthoDB" id="100006at2759"/>
<protein>
    <submittedName>
        <fullName evidence="7">Uncharacterized protein</fullName>
    </submittedName>
</protein>
<evidence type="ECO:0000256" key="5">
    <source>
        <dbReference type="SAM" id="MobiDB-lite"/>
    </source>
</evidence>
<dbReference type="EMBL" id="KQ474080">
    <property type="protein sequence ID" value="KPV74413.1"/>
    <property type="molecule type" value="Genomic_DNA"/>
</dbReference>
<feature type="transmembrane region" description="Helical" evidence="6">
    <location>
        <begin position="288"/>
        <end position="311"/>
    </location>
</feature>
<dbReference type="OMA" id="YGYRVWI"/>
<feature type="transmembrane region" description="Helical" evidence="6">
    <location>
        <begin position="81"/>
        <end position="105"/>
    </location>
</feature>
<feature type="compositionally biased region" description="Acidic residues" evidence="5">
    <location>
        <begin position="482"/>
        <end position="492"/>
    </location>
</feature>
<feature type="compositionally biased region" description="Basic and acidic residues" evidence="5">
    <location>
        <begin position="493"/>
        <end position="504"/>
    </location>
</feature>
<feature type="transmembrane region" description="Helical" evidence="6">
    <location>
        <begin position="125"/>
        <end position="151"/>
    </location>
</feature>
<feature type="region of interest" description="Disordered" evidence="5">
    <location>
        <begin position="428"/>
        <end position="504"/>
    </location>
</feature>
<keyword evidence="8" id="KW-1185">Reference proteome</keyword>
<dbReference type="GO" id="GO:0004930">
    <property type="term" value="F:G protein-coupled receptor activity"/>
    <property type="evidence" value="ECO:0007669"/>
    <property type="project" value="TreeGrafter"/>
</dbReference>
<dbReference type="Proteomes" id="UP000053890">
    <property type="component" value="Unassembled WGS sequence"/>
</dbReference>
<feature type="transmembrane region" description="Helical" evidence="6">
    <location>
        <begin position="20"/>
        <end position="47"/>
    </location>
</feature>
<dbReference type="PANTHER" id="PTHR23112">
    <property type="entry name" value="G PROTEIN-COUPLED RECEPTOR 157-RELATED"/>
    <property type="match status" value="1"/>
</dbReference>
<feature type="region of interest" description="Disordered" evidence="5">
    <location>
        <begin position="403"/>
        <end position="422"/>
    </location>
</feature>
<name>A0A194S108_RHOGW</name>
<dbReference type="PANTHER" id="PTHR23112:SF37">
    <property type="entry name" value="G PROTEIN-COUPLED RECEPTOR GPR1"/>
    <property type="match status" value="1"/>
</dbReference>
<comment type="subcellular location">
    <subcellularLocation>
        <location evidence="1">Membrane</location>
        <topology evidence="1">Multi-pass membrane protein</topology>
    </subcellularLocation>
</comment>
<reference evidence="7 8" key="1">
    <citation type="journal article" date="2015" name="Front. Microbiol.">
        <title>Genome sequence of the plant growth promoting endophytic yeast Rhodotorula graminis WP1.</title>
        <authorList>
            <person name="Firrincieli A."/>
            <person name="Otillar R."/>
            <person name="Salamov A."/>
            <person name="Schmutz J."/>
            <person name="Khan Z."/>
            <person name="Redman R.S."/>
            <person name="Fleck N.D."/>
            <person name="Lindquist E."/>
            <person name="Grigoriev I.V."/>
            <person name="Doty S.L."/>
        </authorList>
    </citation>
    <scope>NUCLEOTIDE SEQUENCE [LARGE SCALE GENOMIC DNA]</scope>
    <source>
        <strain evidence="7 8">WP1</strain>
    </source>
</reference>
<evidence type="ECO:0000313" key="8">
    <source>
        <dbReference type="Proteomes" id="UP000053890"/>
    </source>
</evidence>
<evidence type="ECO:0000256" key="1">
    <source>
        <dbReference type="ARBA" id="ARBA00004141"/>
    </source>
</evidence>
<proteinExistence type="predicted"/>
<accession>A0A194S108</accession>
<dbReference type="Gene3D" id="1.20.1070.10">
    <property type="entry name" value="Rhodopsin 7-helix transmembrane proteins"/>
    <property type="match status" value="1"/>
</dbReference>
<evidence type="ECO:0000256" key="2">
    <source>
        <dbReference type="ARBA" id="ARBA00022692"/>
    </source>
</evidence>
<organism evidence="7 8">
    <name type="scientific">Rhodotorula graminis (strain WP1)</name>
    <dbReference type="NCBI Taxonomy" id="578459"/>
    <lineage>
        <taxon>Eukaryota</taxon>
        <taxon>Fungi</taxon>
        <taxon>Dikarya</taxon>
        <taxon>Basidiomycota</taxon>
        <taxon>Pucciniomycotina</taxon>
        <taxon>Microbotryomycetes</taxon>
        <taxon>Sporidiobolales</taxon>
        <taxon>Sporidiobolaceae</taxon>
        <taxon>Rhodotorula</taxon>
    </lineage>
</organism>
<evidence type="ECO:0000256" key="3">
    <source>
        <dbReference type="ARBA" id="ARBA00022989"/>
    </source>
</evidence>
<feature type="transmembrane region" description="Helical" evidence="6">
    <location>
        <begin position="214"/>
        <end position="237"/>
    </location>
</feature>
<keyword evidence="4 6" id="KW-0472">Membrane</keyword>
<feature type="transmembrane region" description="Helical" evidence="6">
    <location>
        <begin position="158"/>
        <end position="182"/>
    </location>
</feature>
<evidence type="ECO:0000256" key="6">
    <source>
        <dbReference type="SAM" id="Phobius"/>
    </source>
</evidence>
<feature type="compositionally biased region" description="Basic and acidic residues" evidence="5">
    <location>
        <begin position="459"/>
        <end position="481"/>
    </location>
</feature>